<dbReference type="AlphaFoldDB" id="A0A6C8MCX2"/>
<dbReference type="RefSeq" id="WP_080161222.1">
    <property type="nucleotide sequence ID" value="NZ_CBCSDD010000004.1"/>
</dbReference>
<accession>A0A6C8MCX2</accession>
<keyword evidence="1" id="KW-1133">Transmembrane helix</keyword>
<comment type="caution">
    <text evidence="2">The sequence shown here is derived from an EMBL/GenBank/DDBJ whole genome shotgun (WGS) entry which is preliminary data.</text>
</comment>
<evidence type="ECO:0000313" key="2">
    <source>
        <dbReference type="EMBL" id="KAA8662234.1"/>
    </source>
</evidence>
<protein>
    <submittedName>
        <fullName evidence="2">Uncharacterized protein</fullName>
    </submittedName>
</protein>
<reference evidence="2 3" key="1">
    <citation type="submission" date="2019-09" db="EMBL/GenBank/DDBJ databases">
        <title>Draft genome sequence of various Type strains from the CCUG.</title>
        <authorList>
            <person name="Pineiro-Iglesias B."/>
            <person name="Tunovic T."/>
            <person name="Unosson C."/>
            <person name="Inganas E."/>
            <person name="Ohlen M."/>
            <person name="Cardew S."/>
            <person name="Jensie-Markopoulos S."/>
            <person name="Salva-Serra F."/>
            <person name="Jaen-Luchoro D."/>
            <person name="Karlsson R."/>
            <person name="Svensson-Stadler L."/>
            <person name="Chun J."/>
            <person name="Moore E."/>
        </authorList>
    </citation>
    <scope>NUCLEOTIDE SEQUENCE [LARGE SCALE GENOMIC DNA]</scope>
    <source>
        <strain evidence="2 3">CCUG 6322T</strain>
    </source>
</reference>
<feature type="transmembrane region" description="Helical" evidence="1">
    <location>
        <begin position="26"/>
        <end position="46"/>
    </location>
</feature>
<sequence length="71" mass="8184">MQQVDDIIIFSNQALKPGMRELTPTARYHMILLFFAWFATVPVPLARGIRLLKMPTISAIYGKLRFFLCVL</sequence>
<keyword evidence="1" id="KW-0472">Membrane</keyword>
<gene>
    <name evidence="2" type="ORF">F4V61_18330</name>
</gene>
<evidence type="ECO:0000313" key="3">
    <source>
        <dbReference type="Proteomes" id="UP000322837"/>
    </source>
</evidence>
<organism evidence="2 3">
    <name type="scientific">Salmonella enterica subsp. arizonae</name>
    <dbReference type="NCBI Taxonomy" id="59203"/>
    <lineage>
        <taxon>Bacteria</taxon>
        <taxon>Pseudomonadati</taxon>
        <taxon>Pseudomonadota</taxon>
        <taxon>Gammaproteobacteria</taxon>
        <taxon>Enterobacterales</taxon>
        <taxon>Enterobacteriaceae</taxon>
        <taxon>Salmonella</taxon>
    </lineage>
</organism>
<evidence type="ECO:0000256" key="1">
    <source>
        <dbReference type="SAM" id="Phobius"/>
    </source>
</evidence>
<name>A0A6C8MCX2_SALER</name>
<proteinExistence type="predicted"/>
<dbReference type="EMBL" id="VXJW01000012">
    <property type="protein sequence ID" value="KAA8662234.1"/>
    <property type="molecule type" value="Genomic_DNA"/>
</dbReference>
<dbReference type="Proteomes" id="UP000322837">
    <property type="component" value="Unassembled WGS sequence"/>
</dbReference>
<keyword evidence="1" id="KW-0812">Transmembrane</keyword>